<dbReference type="AlphaFoldDB" id="A0A0F9NIG7"/>
<accession>A0A0F9NIG7</accession>
<protein>
    <submittedName>
        <fullName evidence="1">Uncharacterized protein</fullName>
    </submittedName>
</protein>
<sequence>MDKIICPYCSKVNKIIWAPIFSFVISWLHTKPRAIITYYKCPECEVMLSISTRVS</sequence>
<comment type="caution">
    <text evidence="1">The sequence shown here is derived from an EMBL/GenBank/DDBJ whole genome shotgun (WGS) entry which is preliminary data.</text>
</comment>
<proteinExistence type="predicted"/>
<name>A0A0F9NIG7_9ZZZZ</name>
<gene>
    <name evidence="1" type="ORF">LCGC14_0947450</name>
</gene>
<reference evidence="1" key="1">
    <citation type="journal article" date="2015" name="Nature">
        <title>Complex archaea that bridge the gap between prokaryotes and eukaryotes.</title>
        <authorList>
            <person name="Spang A."/>
            <person name="Saw J.H."/>
            <person name="Jorgensen S.L."/>
            <person name="Zaremba-Niedzwiedzka K."/>
            <person name="Martijn J."/>
            <person name="Lind A.E."/>
            <person name="van Eijk R."/>
            <person name="Schleper C."/>
            <person name="Guy L."/>
            <person name="Ettema T.J."/>
        </authorList>
    </citation>
    <scope>NUCLEOTIDE SEQUENCE</scope>
</reference>
<dbReference type="EMBL" id="LAZR01003350">
    <property type="protein sequence ID" value="KKN19280.1"/>
    <property type="molecule type" value="Genomic_DNA"/>
</dbReference>
<organism evidence="1">
    <name type="scientific">marine sediment metagenome</name>
    <dbReference type="NCBI Taxonomy" id="412755"/>
    <lineage>
        <taxon>unclassified sequences</taxon>
        <taxon>metagenomes</taxon>
        <taxon>ecological metagenomes</taxon>
    </lineage>
</organism>
<evidence type="ECO:0000313" key="1">
    <source>
        <dbReference type="EMBL" id="KKN19280.1"/>
    </source>
</evidence>